<keyword evidence="1" id="KW-0472">Membrane</keyword>
<dbReference type="Gramene" id="Ma09_t08590.1">
    <property type="protein sequence ID" value="Ma09_p08590.1"/>
    <property type="gene ID" value="Ma09_g08590"/>
</dbReference>
<dbReference type="Gene3D" id="1.20.1280.50">
    <property type="match status" value="1"/>
</dbReference>
<dbReference type="Proteomes" id="UP000012960">
    <property type="component" value="Unplaced"/>
</dbReference>
<gene>
    <name evidence="2" type="ORF">GSMUA_226920.1</name>
</gene>
<dbReference type="OrthoDB" id="671172at2759"/>
<sequence length="336" mass="36494">MATQSQAARGTTATATATTIEDLHSDMLIRALRHLDGPALAAASCATTHLRAIASQPDLWRDLCVTTWPSLRHPRLLRLLSSSPNAHRSFFSDAFPSPSPLTVLTDDDASLPSELISAVDLYHQGALVLSRVVETDTSTLWFRGAPFRIDALDRKDPPPPPSPTLPAAAAAAEPAISPEDLTLSWVVIDPHRRRAMIATSRHPVAVDRHWITGETVVRFASVLGEECALGVVVTCGEETGHVLEMSLMAEGIDGVCLNGRDGLAVIQAAIEGDRKREEAEEVEKRKWEEFVGRRQRRKEAAARRERVVDLACLAVGGAAFLALFAIAVSRWLDRAV</sequence>
<evidence type="ECO:0000313" key="2">
    <source>
        <dbReference type="EMBL" id="CAG1834587.1"/>
    </source>
</evidence>
<dbReference type="EMBL" id="HG996474">
    <property type="protein sequence ID" value="CAG1834587.1"/>
    <property type="molecule type" value="Genomic_DNA"/>
</dbReference>
<dbReference type="SUPFAM" id="SSF81383">
    <property type="entry name" value="F-box domain"/>
    <property type="match status" value="1"/>
</dbReference>
<reference evidence="2" key="1">
    <citation type="submission" date="2021-03" db="EMBL/GenBank/DDBJ databases">
        <authorList>
            <consortium name="Genoscope - CEA"/>
            <person name="William W."/>
        </authorList>
    </citation>
    <scope>NUCLEOTIDE SEQUENCE</scope>
    <source>
        <strain evidence="2">Doubled-haploid Pahang</strain>
    </source>
</reference>
<evidence type="ECO:0000256" key="1">
    <source>
        <dbReference type="SAM" id="Phobius"/>
    </source>
</evidence>
<keyword evidence="1" id="KW-0812">Transmembrane</keyword>
<reference evidence="3" key="2">
    <citation type="submission" date="2021-05" db="UniProtKB">
        <authorList>
            <consortium name="EnsemblPlants"/>
        </authorList>
    </citation>
    <scope>IDENTIFICATION</scope>
    <source>
        <strain evidence="3">subsp. malaccensis</strain>
    </source>
</reference>
<proteinExistence type="predicted"/>
<accession>A0A804KHE8</accession>
<dbReference type="PANTHER" id="PTHR33736">
    <property type="entry name" value="F-BOX PROTEIN-RELATED"/>
    <property type="match status" value="1"/>
</dbReference>
<dbReference type="AlphaFoldDB" id="A0A804KHE8"/>
<protein>
    <submittedName>
        <fullName evidence="2">(wild Malaysian banana) hypothetical protein</fullName>
    </submittedName>
</protein>
<keyword evidence="1" id="KW-1133">Transmembrane helix</keyword>
<dbReference type="FunCoup" id="A0A804KHE8">
    <property type="interactions" value="1310"/>
</dbReference>
<keyword evidence="4" id="KW-1185">Reference proteome</keyword>
<dbReference type="OMA" id="LWTNICH"/>
<evidence type="ECO:0000313" key="3">
    <source>
        <dbReference type="EnsemblPlants" id="Ma09_p08590.1"/>
    </source>
</evidence>
<dbReference type="InParanoid" id="A0A804KHE8"/>
<feature type="transmembrane region" description="Helical" evidence="1">
    <location>
        <begin position="307"/>
        <end position="332"/>
    </location>
</feature>
<dbReference type="InterPro" id="IPR045283">
    <property type="entry name" value="AT3G44326-like"/>
</dbReference>
<dbReference type="InterPro" id="IPR036047">
    <property type="entry name" value="F-box-like_dom_sf"/>
</dbReference>
<dbReference type="EnsemblPlants" id="Ma09_t08590.1">
    <property type="protein sequence ID" value="Ma09_p08590.1"/>
    <property type="gene ID" value="Ma09_g08590"/>
</dbReference>
<name>A0A804KHE8_MUSAM</name>
<organism evidence="3 4">
    <name type="scientific">Musa acuminata subsp. malaccensis</name>
    <name type="common">Wild banana</name>
    <name type="synonym">Musa malaccensis</name>
    <dbReference type="NCBI Taxonomy" id="214687"/>
    <lineage>
        <taxon>Eukaryota</taxon>
        <taxon>Viridiplantae</taxon>
        <taxon>Streptophyta</taxon>
        <taxon>Embryophyta</taxon>
        <taxon>Tracheophyta</taxon>
        <taxon>Spermatophyta</taxon>
        <taxon>Magnoliopsida</taxon>
        <taxon>Liliopsida</taxon>
        <taxon>Zingiberales</taxon>
        <taxon>Musaceae</taxon>
        <taxon>Musa</taxon>
    </lineage>
</organism>
<evidence type="ECO:0000313" key="4">
    <source>
        <dbReference type="Proteomes" id="UP000012960"/>
    </source>
</evidence>
<dbReference type="PANTHER" id="PTHR33736:SF13">
    <property type="entry name" value="OS11G0155100 PROTEIN"/>
    <property type="match status" value="1"/>
</dbReference>